<feature type="transmembrane region" description="Helical" evidence="1">
    <location>
        <begin position="12"/>
        <end position="35"/>
    </location>
</feature>
<dbReference type="EMBL" id="CP042437">
    <property type="protein sequence ID" value="QEC75576.1"/>
    <property type="molecule type" value="Genomic_DNA"/>
</dbReference>
<keyword evidence="1" id="KW-1133">Transmembrane helix</keyword>
<name>A0A5B8VYN6_9SPHI</name>
<gene>
    <name evidence="2" type="ORF">FSB76_06300</name>
</gene>
<reference evidence="2 3" key="1">
    <citation type="journal article" date="2013" name="J. Microbiol.">
        <title>Mucilaginibacter ginsenosidivorax sp. nov., with ginsenoside converting activity isolated from sediment.</title>
        <authorList>
            <person name="Kim J.K."/>
            <person name="Choi T.E."/>
            <person name="Liu Q.M."/>
            <person name="Park H.Y."/>
            <person name="Yi T.H."/>
            <person name="Yoon M.H."/>
            <person name="Kim S.C."/>
            <person name="Im W.T."/>
        </authorList>
    </citation>
    <scope>NUCLEOTIDE SEQUENCE [LARGE SCALE GENOMIC DNA]</scope>
    <source>
        <strain evidence="2 3">KHI28</strain>
    </source>
</reference>
<keyword evidence="3" id="KW-1185">Reference proteome</keyword>
<sequence>MFKPSTLKTVSYIALVCCSLSLLLAIYGAVVVGQWQMYLSIVSWALLIYSSYLGTKLATYELYDEDIKKPGYYIYGILVIFVLFLCFNISLGVLLAIFLAITLHNQKTGFDSWMREKNNEI</sequence>
<evidence type="ECO:0000256" key="1">
    <source>
        <dbReference type="SAM" id="Phobius"/>
    </source>
</evidence>
<evidence type="ECO:0000313" key="2">
    <source>
        <dbReference type="EMBL" id="QEC75576.1"/>
    </source>
</evidence>
<protein>
    <submittedName>
        <fullName evidence="2">Uncharacterized protein</fullName>
    </submittedName>
</protein>
<feature type="transmembrane region" description="Helical" evidence="1">
    <location>
        <begin position="41"/>
        <end position="60"/>
    </location>
</feature>
<feature type="transmembrane region" description="Helical" evidence="1">
    <location>
        <begin position="72"/>
        <end position="101"/>
    </location>
</feature>
<keyword evidence="1" id="KW-0472">Membrane</keyword>
<dbReference type="Proteomes" id="UP000321362">
    <property type="component" value="Chromosome"/>
</dbReference>
<proteinExistence type="predicted"/>
<dbReference type="AlphaFoldDB" id="A0A5B8VYN6"/>
<dbReference type="OrthoDB" id="798766at2"/>
<evidence type="ECO:0000313" key="3">
    <source>
        <dbReference type="Proteomes" id="UP000321362"/>
    </source>
</evidence>
<organism evidence="2 3">
    <name type="scientific">Mucilaginibacter ginsenosidivorax</name>
    <dbReference type="NCBI Taxonomy" id="862126"/>
    <lineage>
        <taxon>Bacteria</taxon>
        <taxon>Pseudomonadati</taxon>
        <taxon>Bacteroidota</taxon>
        <taxon>Sphingobacteriia</taxon>
        <taxon>Sphingobacteriales</taxon>
        <taxon>Sphingobacteriaceae</taxon>
        <taxon>Mucilaginibacter</taxon>
    </lineage>
</organism>
<dbReference type="RefSeq" id="WP_147052755.1">
    <property type="nucleotide sequence ID" value="NZ_CP042437.1"/>
</dbReference>
<dbReference type="KEGG" id="mgk:FSB76_06300"/>
<keyword evidence="1" id="KW-0812">Transmembrane</keyword>
<accession>A0A5B8VYN6</accession>